<dbReference type="EMBL" id="KL367656">
    <property type="protein sequence ID" value="KFD60640.1"/>
    <property type="molecule type" value="Genomic_DNA"/>
</dbReference>
<organism evidence="1">
    <name type="scientific">Trichuris suis</name>
    <name type="common">pig whipworm</name>
    <dbReference type="NCBI Taxonomy" id="68888"/>
    <lineage>
        <taxon>Eukaryota</taxon>
        <taxon>Metazoa</taxon>
        <taxon>Ecdysozoa</taxon>
        <taxon>Nematoda</taxon>
        <taxon>Enoplea</taxon>
        <taxon>Dorylaimia</taxon>
        <taxon>Trichinellida</taxon>
        <taxon>Trichuridae</taxon>
        <taxon>Trichuris</taxon>
    </lineage>
</organism>
<gene>
    <name evidence="1" type="ORF">M514_27187</name>
</gene>
<dbReference type="AlphaFoldDB" id="A0A085MTU4"/>
<name>A0A085MTU4_9BILA</name>
<evidence type="ECO:0000313" key="1">
    <source>
        <dbReference type="EMBL" id="KFD60640.1"/>
    </source>
</evidence>
<proteinExistence type="predicted"/>
<protein>
    <submittedName>
        <fullName evidence="1">Uncharacterized protein</fullName>
    </submittedName>
</protein>
<dbReference type="Proteomes" id="UP000030758">
    <property type="component" value="Unassembled WGS sequence"/>
</dbReference>
<reference evidence="1" key="1">
    <citation type="journal article" date="2014" name="Nat. Genet.">
        <title>Genome and transcriptome of the porcine whipworm Trichuris suis.</title>
        <authorList>
            <person name="Jex A.R."/>
            <person name="Nejsum P."/>
            <person name="Schwarz E.M."/>
            <person name="Hu L."/>
            <person name="Young N.D."/>
            <person name="Hall R.S."/>
            <person name="Korhonen P.K."/>
            <person name="Liao S."/>
            <person name="Thamsborg S."/>
            <person name="Xia J."/>
            <person name="Xu P."/>
            <person name="Wang S."/>
            <person name="Scheerlinck J.P."/>
            <person name="Hofmann A."/>
            <person name="Sternberg P.W."/>
            <person name="Wang J."/>
            <person name="Gasser R.B."/>
        </authorList>
    </citation>
    <scope>NUCLEOTIDE SEQUENCE [LARGE SCALE GENOMIC DNA]</scope>
    <source>
        <strain evidence="1">DCEP-RM93F</strain>
    </source>
</reference>
<accession>A0A085MTU4</accession>
<sequence length="91" mass="10005">MPVDTKWRALMRWNGPPLSGNPEHFRSFIQPGRGPSIRRGSNPIGQRLMISPKRMMSHQGVDGVAVSMVAFQAIDPGSTPGLRKSILNPPM</sequence>